<sequence>MEGVMSKKEIICSIGVDVDAVAGQIGSYAGGNSPSDISRGVFAAEVGAP</sequence>
<dbReference type="AlphaFoldDB" id="A0A382RIX2"/>
<gene>
    <name evidence="1" type="ORF">METZ01_LOCUS350518</name>
</gene>
<protein>
    <submittedName>
        <fullName evidence="1">Uncharacterized protein</fullName>
    </submittedName>
</protein>
<feature type="non-terminal residue" evidence="1">
    <location>
        <position position="49"/>
    </location>
</feature>
<reference evidence="1" key="1">
    <citation type="submission" date="2018-05" db="EMBL/GenBank/DDBJ databases">
        <authorList>
            <person name="Lanie J.A."/>
            <person name="Ng W.-L."/>
            <person name="Kazmierczak K.M."/>
            <person name="Andrzejewski T.M."/>
            <person name="Davidsen T.M."/>
            <person name="Wayne K.J."/>
            <person name="Tettelin H."/>
            <person name="Glass J.I."/>
            <person name="Rusch D."/>
            <person name="Podicherti R."/>
            <person name="Tsui H.-C.T."/>
            <person name="Winkler M.E."/>
        </authorList>
    </citation>
    <scope>NUCLEOTIDE SEQUENCE</scope>
</reference>
<proteinExistence type="predicted"/>
<evidence type="ECO:0000313" key="1">
    <source>
        <dbReference type="EMBL" id="SVC97664.1"/>
    </source>
</evidence>
<accession>A0A382RIX2</accession>
<organism evidence="1">
    <name type="scientific">marine metagenome</name>
    <dbReference type="NCBI Taxonomy" id="408172"/>
    <lineage>
        <taxon>unclassified sequences</taxon>
        <taxon>metagenomes</taxon>
        <taxon>ecological metagenomes</taxon>
    </lineage>
</organism>
<dbReference type="EMBL" id="UINC01122072">
    <property type="protein sequence ID" value="SVC97664.1"/>
    <property type="molecule type" value="Genomic_DNA"/>
</dbReference>
<name>A0A382RIX2_9ZZZZ</name>